<proteinExistence type="predicted"/>
<accession>A0A292PZS3</accession>
<reference evidence="2" key="1">
    <citation type="submission" date="2015-10" db="EMBL/GenBank/DDBJ databases">
        <authorList>
            <person name="Regsiter A."/>
            <person name="william w."/>
        </authorList>
    </citation>
    <scope>NUCLEOTIDE SEQUENCE</scope>
    <source>
        <strain evidence="2">Montdore</strain>
    </source>
</reference>
<evidence type="ECO:0000256" key="1">
    <source>
        <dbReference type="SAM" id="MobiDB-lite"/>
    </source>
</evidence>
<protein>
    <submittedName>
        <fullName evidence="2">Uncharacterized protein</fullName>
    </submittedName>
</protein>
<feature type="compositionally biased region" description="Polar residues" evidence="1">
    <location>
        <begin position="196"/>
        <end position="220"/>
    </location>
</feature>
<dbReference type="Proteomes" id="UP001412239">
    <property type="component" value="Unassembled WGS sequence"/>
</dbReference>
<evidence type="ECO:0000313" key="2">
    <source>
        <dbReference type="EMBL" id="CUS13069.1"/>
    </source>
</evidence>
<dbReference type="EMBL" id="LN890978">
    <property type="protein sequence ID" value="CUS13069.1"/>
    <property type="molecule type" value="Genomic_DNA"/>
</dbReference>
<feature type="region of interest" description="Disordered" evidence="1">
    <location>
        <begin position="183"/>
        <end position="229"/>
    </location>
</feature>
<name>A0A292PZS3_9PEZI</name>
<gene>
    <name evidence="2" type="ORF">GSTUAT00002749001</name>
</gene>
<organism evidence="2 3">
    <name type="scientific">Tuber aestivum</name>
    <name type="common">summer truffle</name>
    <dbReference type="NCBI Taxonomy" id="59557"/>
    <lineage>
        <taxon>Eukaryota</taxon>
        <taxon>Fungi</taxon>
        <taxon>Dikarya</taxon>
        <taxon>Ascomycota</taxon>
        <taxon>Pezizomycotina</taxon>
        <taxon>Pezizomycetes</taxon>
        <taxon>Pezizales</taxon>
        <taxon>Tuberaceae</taxon>
        <taxon>Tuber</taxon>
    </lineage>
</organism>
<evidence type="ECO:0000313" key="3">
    <source>
        <dbReference type="Proteomes" id="UP001412239"/>
    </source>
</evidence>
<sequence>MITPSPTPSPADSKKCTPASRNTTSAIPTIPTAQHGGGKVVVAAGNVLCTSYRHQVTYAVSYGDCSKGKYSRVRIESCPEGHDRECEVWYEKWVEQVYEEEEVVRIVPVTVNTYCPKPSTIIYAGSTVTVLEVATTVVFVTQSRVTSTVTVTRLSTTTDTAVSTLVLGVNDRLTLVERETAYATPGYYPNPPTKPQPQHQPLQQGISPPQTTAQLPQPSTAALGWKPRA</sequence>
<feature type="region of interest" description="Disordered" evidence="1">
    <location>
        <begin position="1"/>
        <end position="30"/>
    </location>
</feature>
<keyword evidence="3" id="KW-1185">Reference proteome</keyword>
<dbReference type="AlphaFoldDB" id="A0A292PZS3"/>